<evidence type="ECO:0000256" key="1">
    <source>
        <dbReference type="SAM" id="SignalP"/>
    </source>
</evidence>
<dbReference type="OrthoDB" id="268030at2759"/>
<sequence length="92" mass="9342">MASTLNKFLLAFMTLAVLAIHAAAQSPPCYIWQCSECAAGNATQCAICNPGYRLNAMGQCVTNVNASAAPDSAVTAITAVAAVVAVAVAYMS</sequence>
<keyword evidence="1" id="KW-0732">Signal</keyword>
<accession>A0A640KB29</accession>
<name>A0A640KB29_LEITA</name>
<dbReference type="EMBL" id="BLBS01000010">
    <property type="protein sequence ID" value="GET86361.1"/>
    <property type="molecule type" value="Genomic_DNA"/>
</dbReference>
<dbReference type="InterPro" id="IPR009030">
    <property type="entry name" value="Growth_fac_rcpt_cys_sf"/>
</dbReference>
<protein>
    <submittedName>
        <fullName evidence="2">Surface antigen-like protein</fullName>
    </submittedName>
</protein>
<comment type="caution">
    <text evidence="2">The sequence shown here is derived from an EMBL/GenBank/DDBJ whole genome shotgun (WGS) entry which is preliminary data.</text>
</comment>
<keyword evidence="3" id="KW-1185">Reference proteome</keyword>
<dbReference type="Proteomes" id="UP000419144">
    <property type="component" value="Unassembled WGS sequence"/>
</dbReference>
<evidence type="ECO:0000313" key="3">
    <source>
        <dbReference type="Proteomes" id="UP000419144"/>
    </source>
</evidence>
<reference evidence="2" key="1">
    <citation type="submission" date="2019-11" db="EMBL/GenBank/DDBJ databases">
        <title>Leishmania tarentolae CDS.</title>
        <authorList>
            <person name="Goto Y."/>
            <person name="Yamagishi J."/>
        </authorList>
    </citation>
    <scope>NUCLEOTIDE SEQUENCE [LARGE SCALE GENOMIC DNA]</scope>
    <source>
        <strain evidence="2">Parrot Tar II</strain>
    </source>
</reference>
<feature type="chain" id="PRO_5024985667" evidence="1">
    <location>
        <begin position="25"/>
        <end position="92"/>
    </location>
</feature>
<organism evidence="2 3">
    <name type="scientific">Leishmania tarentolae</name>
    <name type="common">Sauroleishmania tarentolae</name>
    <dbReference type="NCBI Taxonomy" id="5689"/>
    <lineage>
        <taxon>Eukaryota</taxon>
        <taxon>Discoba</taxon>
        <taxon>Euglenozoa</taxon>
        <taxon>Kinetoplastea</taxon>
        <taxon>Metakinetoplastina</taxon>
        <taxon>Trypanosomatida</taxon>
        <taxon>Trypanosomatidae</taxon>
        <taxon>Leishmaniinae</taxon>
        <taxon>Leishmania</taxon>
        <taxon>lizard Leishmania</taxon>
    </lineage>
</organism>
<feature type="signal peptide" evidence="1">
    <location>
        <begin position="1"/>
        <end position="24"/>
    </location>
</feature>
<dbReference type="VEuPathDB" id="TriTrypDB:LtaPh_0910400"/>
<evidence type="ECO:0000313" key="2">
    <source>
        <dbReference type="EMBL" id="GET86361.1"/>
    </source>
</evidence>
<dbReference type="SUPFAM" id="SSF57184">
    <property type="entry name" value="Growth factor receptor domain"/>
    <property type="match status" value="1"/>
</dbReference>
<dbReference type="AlphaFoldDB" id="A0A640KB29"/>
<proteinExistence type="predicted"/>
<gene>
    <name evidence="2" type="ORF">LtaPh_0910400</name>
</gene>
<dbReference type="Gene3D" id="2.10.220.10">
    <property type="entry name" value="Hormone Receptor, Insulin-like Growth Factor Receptor 1, Chain A, domain 2"/>
    <property type="match status" value="1"/>
</dbReference>